<evidence type="ECO:0000313" key="3">
    <source>
        <dbReference type="Proteomes" id="UP000501568"/>
    </source>
</evidence>
<dbReference type="KEGG" id="spzr:G5C33_09160"/>
<evidence type="ECO:0000256" key="1">
    <source>
        <dbReference type="SAM" id="Phobius"/>
    </source>
</evidence>
<gene>
    <name evidence="2" type="ORF">G5C33_09160</name>
</gene>
<dbReference type="RefSeq" id="WP_165326938.1">
    <property type="nucleotide sequence ID" value="NZ_CP049109.1"/>
</dbReference>
<feature type="transmembrane region" description="Helical" evidence="1">
    <location>
        <begin position="34"/>
        <end position="57"/>
    </location>
</feature>
<organism evidence="2 3">
    <name type="scientific">Stakelama tenebrarum</name>
    <dbReference type="NCBI Taxonomy" id="2711215"/>
    <lineage>
        <taxon>Bacteria</taxon>
        <taxon>Pseudomonadati</taxon>
        <taxon>Pseudomonadota</taxon>
        <taxon>Alphaproteobacteria</taxon>
        <taxon>Sphingomonadales</taxon>
        <taxon>Sphingomonadaceae</taxon>
        <taxon>Stakelama</taxon>
    </lineage>
</organism>
<keyword evidence="3" id="KW-1185">Reference proteome</keyword>
<accession>A0A6G6Y4V0</accession>
<sequence>MENSFCHRHIILEKIAHVGFGEISMCAAIDWGGFTWQAFATIFSGFLAVCAAVAVAIRQMKLQQRIANDNMLIQKHVASINEMTFREKLFDRRMAFFDTIRAGMDDALSKNPSCDNSVDLTEKAFSEAPFLFPPTVMAWIDPAIGLINTVAAAEKERERYLAEGWGVPDHVYTKSGDARRELYRLKRSMYAVFGTEMMLGH</sequence>
<evidence type="ECO:0000313" key="2">
    <source>
        <dbReference type="EMBL" id="QIG79930.1"/>
    </source>
</evidence>
<protein>
    <submittedName>
        <fullName evidence="2">Uncharacterized protein</fullName>
    </submittedName>
</protein>
<keyword evidence="1" id="KW-0472">Membrane</keyword>
<dbReference type="AlphaFoldDB" id="A0A6G6Y4V0"/>
<dbReference type="Proteomes" id="UP000501568">
    <property type="component" value="Chromosome"/>
</dbReference>
<keyword evidence="1" id="KW-0812">Transmembrane</keyword>
<reference evidence="2 3" key="1">
    <citation type="submission" date="2020-02" db="EMBL/GenBank/DDBJ databases">
        <authorList>
            <person name="Zheng R.K."/>
            <person name="Sun C.M."/>
        </authorList>
    </citation>
    <scope>NUCLEOTIDE SEQUENCE [LARGE SCALE GENOMIC DNA]</scope>
    <source>
        <strain evidence="3">zrk23</strain>
    </source>
</reference>
<dbReference type="EMBL" id="CP049109">
    <property type="protein sequence ID" value="QIG79930.1"/>
    <property type="molecule type" value="Genomic_DNA"/>
</dbReference>
<proteinExistence type="predicted"/>
<name>A0A6G6Y4V0_9SPHN</name>
<keyword evidence="1" id="KW-1133">Transmembrane helix</keyword>